<keyword evidence="5" id="KW-1185">Reference proteome</keyword>
<name>A0A5C7IV78_9ROSI</name>
<dbReference type="OrthoDB" id="1745749at2759"/>
<dbReference type="PANTHER" id="PTHR34741:SF2">
    <property type="entry name" value="VESICLE TRANSPORT PROTEIN"/>
    <property type="match status" value="1"/>
</dbReference>
<feature type="region of interest" description="Disordered" evidence="1">
    <location>
        <begin position="245"/>
        <end position="275"/>
    </location>
</feature>
<keyword evidence="3" id="KW-0732">Signal</keyword>
<protein>
    <recommendedName>
        <fullName evidence="6">DUF4220 domain-containing protein</fullName>
    </recommendedName>
</protein>
<feature type="transmembrane region" description="Helical" evidence="2">
    <location>
        <begin position="88"/>
        <end position="108"/>
    </location>
</feature>
<evidence type="ECO:0000256" key="1">
    <source>
        <dbReference type="SAM" id="MobiDB-lite"/>
    </source>
</evidence>
<feature type="chain" id="PRO_5023018980" description="DUF4220 domain-containing protein" evidence="3">
    <location>
        <begin position="20"/>
        <end position="579"/>
    </location>
</feature>
<keyword evidence="2" id="KW-0472">Membrane</keyword>
<evidence type="ECO:0000313" key="4">
    <source>
        <dbReference type="EMBL" id="TXG72764.1"/>
    </source>
</evidence>
<gene>
    <name evidence="4" type="ORF">EZV62_001343</name>
</gene>
<dbReference type="AlphaFoldDB" id="A0A5C7IV78"/>
<feature type="signal peptide" evidence="3">
    <location>
        <begin position="1"/>
        <end position="19"/>
    </location>
</feature>
<evidence type="ECO:0000313" key="5">
    <source>
        <dbReference type="Proteomes" id="UP000323000"/>
    </source>
</evidence>
<keyword evidence="2" id="KW-0812">Transmembrane</keyword>
<evidence type="ECO:0000256" key="2">
    <source>
        <dbReference type="SAM" id="Phobius"/>
    </source>
</evidence>
<dbReference type="PANTHER" id="PTHR34741">
    <property type="entry name" value="IMAP FAMILY MEMBER 1, PUTATIVE-RELATED"/>
    <property type="match status" value="1"/>
</dbReference>
<sequence>MSSISSIVLCASIISFVSQIPLGLHPPTPPSSPPVDIESQLVTTPVENQNQILLQWKNIGMAFCFTSALEISLLFAQTNPQHSNSFHLLSFAIFLTFLFLFVSNFIAHKCARTAQVLEKIAVLLVATAVVFTITIPFQLILKCVTWALYEKSLKLSDQRILADSDVDGHRVNQMRFSLRDPYAIDCETNVVTSTALDEYCKETYVLTSVDAEKLLPQKVDPKLKEPICEELDRITKNKEEMKKMVQEGSNISVEVRTPSKKKNRSSRSSADTLSKASGSSVKLVIFERGGKGKKRKRNTSACLASSSRAGLATFMVESLRSDEEEDEGEEIDKGISLSGGDIPVVEYSASTYPLANLAKVGPCELTKVVPDARAGEGSSSRKPSISVRDRFTIFFDDFCLFEDASSSRESRYFDSYFYFLSDGHVEANFSQGGENVFYFANLHAQIAQLSIEKANSKSELAKNNAFLHAMRELELRVVDRYKKSPAFDAFIYREYYNEMNVAHDFYSAKKRATEKKDWRAHCRQAHVDPLPMHLEMVGESTALTFFARNKATSPFLEDFDLVPPTRYRYVLSDSEREDG</sequence>
<organism evidence="4 5">
    <name type="scientific">Acer yangbiense</name>
    <dbReference type="NCBI Taxonomy" id="1000413"/>
    <lineage>
        <taxon>Eukaryota</taxon>
        <taxon>Viridiplantae</taxon>
        <taxon>Streptophyta</taxon>
        <taxon>Embryophyta</taxon>
        <taxon>Tracheophyta</taxon>
        <taxon>Spermatophyta</taxon>
        <taxon>Magnoliopsida</taxon>
        <taxon>eudicotyledons</taxon>
        <taxon>Gunneridae</taxon>
        <taxon>Pentapetalae</taxon>
        <taxon>rosids</taxon>
        <taxon>malvids</taxon>
        <taxon>Sapindales</taxon>
        <taxon>Sapindaceae</taxon>
        <taxon>Hippocastanoideae</taxon>
        <taxon>Acereae</taxon>
        <taxon>Acer</taxon>
    </lineage>
</organism>
<dbReference type="EMBL" id="VAHF01000001">
    <property type="protein sequence ID" value="TXG72764.1"/>
    <property type="molecule type" value="Genomic_DNA"/>
</dbReference>
<dbReference type="Proteomes" id="UP000323000">
    <property type="component" value="Chromosome 1"/>
</dbReference>
<accession>A0A5C7IV78</accession>
<evidence type="ECO:0008006" key="6">
    <source>
        <dbReference type="Google" id="ProtNLM"/>
    </source>
</evidence>
<evidence type="ECO:0000256" key="3">
    <source>
        <dbReference type="SAM" id="SignalP"/>
    </source>
</evidence>
<reference evidence="5" key="1">
    <citation type="journal article" date="2019" name="Gigascience">
        <title>De novo genome assembly of the endangered Acer yangbiense, a plant species with extremely small populations endemic to Yunnan Province, China.</title>
        <authorList>
            <person name="Yang J."/>
            <person name="Wariss H.M."/>
            <person name="Tao L."/>
            <person name="Zhang R."/>
            <person name="Yun Q."/>
            <person name="Hollingsworth P."/>
            <person name="Dao Z."/>
            <person name="Luo G."/>
            <person name="Guo H."/>
            <person name="Ma Y."/>
            <person name="Sun W."/>
        </authorList>
    </citation>
    <scope>NUCLEOTIDE SEQUENCE [LARGE SCALE GENOMIC DNA]</scope>
    <source>
        <strain evidence="5">cv. Malutang</strain>
    </source>
</reference>
<proteinExistence type="predicted"/>
<keyword evidence="2" id="KW-1133">Transmembrane helix</keyword>
<comment type="caution">
    <text evidence="4">The sequence shown here is derived from an EMBL/GenBank/DDBJ whole genome shotgun (WGS) entry which is preliminary data.</text>
</comment>
<feature type="transmembrane region" description="Helical" evidence="2">
    <location>
        <begin position="120"/>
        <end position="149"/>
    </location>
</feature>